<evidence type="ECO:0000313" key="1">
    <source>
        <dbReference type="EMBL" id="OIQ96025.1"/>
    </source>
</evidence>
<gene>
    <name evidence="1" type="ORF">GALL_220230</name>
</gene>
<name>A0A1J5RJT4_9ZZZZ</name>
<organism evidence="1">
    <name type="scientific">mine drainage metagenome</name>
    <dbReference type="NCBI Taxonomy" id="410659"/>
    <lineage>
        <taxon>unclassified sequences</taxon>
        <taxon>metagenomes</taxon>
        <taxon>ecological metagenomes</taxon>
    </lineage>
</organism>
<protein>
    <submittedName>
        <fullName evidence="1">Uncharacterized protein</fullName>
    </submittedName>
</protein>
<reference evidence="1" key="1">
    <citation type="submission" date="2016-10" db="EMBL/GenBank/DDBJ databases">
        <title>Sequence of Gallionella enrichment culture.</title>
        <authorList>
            <person name="Poehlein A."/>
            <person name="Muehling M."/>
            <person name="Daniel R."/>
        </authorList>
    </citation>
    <scope>NUCLEOTIDE SEQUENCE</scope>
</reference>
<dbReference type="EMBL" id="MLJW01000156">
    <property type="protein sequence ID" value="OIQ96025.1"/>
    <property type="molecule type" value="Genomic_DNA"/>
</dbReference>
<sequence length="324" mass="37976">MKKIFLIIILFASISAKSQTITESNLKRLQQIEDSIKSFASNIVTADEWIDRFRADSFFTRGFVRALLIPNSFYYNFDSLQISKVVAPDSSFKIFTWQVMKDFTYYRQRGAIQMRTNDGSLKLFPLFDFSDFTSRPTDSVRDARHWIGAIYYKIVLKTFNHKKYYTLIGSDENDARSNKKWIEVLTFDADGKPQFGGKFFSYPANDETKPKPPVYRFCLEYKKDGGVRMNYDERYDAIIFDHLTAEGNDAKDKYNLIPYGDYEGFRWVNGIWKYVSNPFANVIFDDKQSAFPALLLDDKEKIKEKKLMEQSKKNMKKAEQNNQQ</sequence>
<comment type="caution">
    <text evidence="1">The sequence shown here is derived from an EMBL/GenBank/DDBJ whole genome shotgun (WGS) entry which is preliminary data.</text>
</comment>
<proteinExistence type="predicted"/>
<accession>A0A1J5RJT4</accession>
<dbReference type="AlphaFoldDB" id="A0A1J5RJT4"/>